<evidence type="ECO:0000256" key="1">
    <source>
        <dbReference type="SAM" id="MobiDB-lite"/>
    </source>
</evidence>
<proteinExistence type="predicted"/>
<comment type="caution">
    <text evidence="2">The sequence shown here is derived from an EMBL/GenBank/DDBJ whole genome shotgun (WGS) entry which is preliminary data.</text>
</comment>
<dbReference type="Proteomes" id="UP000770661">
    <property type="component" value="Unassembled WGS sequence"/>
</dbReference>
<accession>A0A8J4XP07</accession>
<dbReference type="EMBL" id="JACEEZ010023473">
    <property type="protein sequence ID" value="KAG0711252.1"/>
    <property type="molecule type" value="Genomic_DNA"/>
</dbReference>
<dbReference type="OrthoDB" id="6621836at2759"/>
<name>A0A8J4XP07_CHIOP</name>
<evidence type="ECO:0000313" key="2">
    <source>
        <dbReference type="EMBL" id="KAG0711252.1"/>
    </source>
</evidence>
<sequence length="206" mass="22254">MKQRRSPGGQGDRWYRIRGPGHAFQPREAPGARKTHPTLQGRLFRAPRRPLFDIAHQEPSLLKGKNPAFLRAQRETTPAVLSVPTVPCCQRKSQGSWSQKSPGAEAEAKVCLELDRSVVLWGVSSGGGRSSDSIHAATASPGPLGRAHEGNVFNEGDDRGPSTWAHTPTMGGAAKSVLNSELAAALDRKGVQPQWGFQFVSCSREN</sequence>
<evidence type="ECO:0000313" key="3">
    <source>
        <dbReference type="Proteomes" id="UP000770661"/>
    </source>
</evidence>
<keyword evidence="3" id="KW-1185">Reference proteome</keyword>
<feature type="region of interest" description="Disordered" evidence="1">
    <location>
        <begin position="127"/>
        <end position="171"/>
    </location>
</feature>
<dbReference type="AlphaFoldDB" id="A0A8J4XP07"/>
<protein>
    <submittedName>
        <fullName evidence="2">Uncharacterized protein</fullName>
    </submittedName>
</protein>
<feature type="region of interest" description="Disordered" evidence="1">
    <location>
        <begin position="1"/>
        <end position="37"/>
    </location>
</feature>
<organism evidence="2 3">
    <name type="scientific">Chionoecetes opilio</name>
    <name type="common">Atlantic snow crab</name>
    <name type="synonym">Cancer opilio</name>
    <dbReference type="NCBI Taxonomy" id="41210"/>
    <lineage>
        <taxon>Eukaryota</taxon>
        <taxon>Metazoa</taxon>
        <taxon>Ecdysozoa</taxon>
        <taxon>Arthropoda</taxon>
        <taxon>Crustacea</taxon>
        <taxon>Multicrustacea</taxon>
        <taxon>Malacostraca</taxon>
        <taxon>Eumalacostraca</taxon>
        <taxon>Eucarida</taxon>
        <taxon>Decapoda</taxon>
        <taxon>Pleocyemata</taxon>
        <taxon>Brachyura</taxon>
        <taxon>Eubrachyura</taxon>
        <taxon>Majoidea</taxon>
        <taxon>Majidae</taxon>
        <taxon>Chionoecetes</taxon>
    </lineage>
</organism>
<reference evidence="2" key="1">
    <citation type="submission" date="2020-07" db="EMBL/GenBank/DDBJ databases">
        <title>The High-quality genome of the commercially important snow crab, Chionoecetes opilio.</title>
        <authorList>
            <person name="Jeong J.-H."/>
            <person name="Ryu S."/>
        </authorList>
    </citation>
    <scope>NUCLEOTIDE SEQUENCE</scope>
    <source>
        <strain evidence="2">MADBK_172401_WGS</strain>
        <tissue evidence="2">Digestive gland</tissue>
    </source>
</reference>
<gene>
    <name evidence="2" type="ORF">GWK47_021015</name>
</gene>